<keyword evidence="2" id="KW-0963">Cytoplasm</keyword>
<dbReference type="AlphaFoldDB" id="A0A6C2U9Y4"/>
<proteinExistence type="inferred from homology"/>
<comment type="similarity">
    <text evidence="1 2">Belongs to the universal stress protein A family.</text>
</comment>
<protein>
    <recommendedName>
        <fullName evidence="2">Universal stress protein</fullName>
    </recommendedName>
</protein>
<dbReference type="PIRSF" id="PIRSF006276">
    <property type="entry name" value="UspA"/>
    <property type="match status" value="1"/>
</dbReference>
<dbReference type="Proteomes" id="UP000366872">
    <property type="component" value="Unassembled WGS sequence"/>
</dbReference>
<evidence type="ECO:0000259" key="3">
    <source>
        <dbReference type="Pfam" id="PF00582"/>
    </source>
</evidence>
<evidence type="ECO:0000256" key="1">
    <source>
        <dbReference type="ARBA" id="ARBA00008791"/>
    </source>
</evidence>
<dbReference type="EMBL" id="CAAHFG010000004">
    <property type="protein sequence ID" value="VGO16805.1"/>
    <property type="molecule type" value="Genomic_DNA"/>
</dbReference>
<dbReference type="CDD" id="cd00293">
    <property type="entry name" value="USP-like"/>
    <property type="match status" value="1"/>
</dbReference>
<evidence type="ECO:0000313" key="5">
    <source>
        <dbReference type="Proteomes" id="UP000366872"/>
    </source>
</evidence>
<keyword evidence="5" id="KW-1185">Reference proteome</keyword>
<reference evidence="4 5" key="1">
    <citation type="submission" date="2019-04" db="EMBL/GenBank/DDBJ databases">
        <authorList>
            <person name="Van Vliet M D."/>
        </authorList>
    </citation>
    <scope>NUCLEOTIDE SEQUENCE [LARGE SCALE GENOMIC DNA]</scope>
    <source>
        <strain evidence="4 5">F1</strain>
    </source>
</reference>
<organism evidence="4 5">
    <name type="scientific">Pontiella desulfatans</name>
    <dbReference type="NCBI Taxonomy" id="2750659"/>
    <lineage>
        <taxon>Bacteria</taxon>
        <taxon>Pseudomonadati</taxon>
        <taxon>Kiritimatiellota</taxon>
        <taxon>Kiritimatiellia</taxon>
        <taxon>Kiritimatiellales</taxon>
        <taxon>Pontiellaceae</taxon>
        <taxon>Pontiella</taxon>
    </lineage>
</organism>
<accession>A0A6C2U9Y4</accession>
<dbReference type="RefSeq" id="WP_136082328.1">
    <property type="nucleotide sequence ID" value="NZ_CAAHFG010000004.1"/>
</dbReference>
<name>A0A6C2U9Y4_PONDE</name>
<gene>
    <name evidence="4" type="ORF">PDESU_05397</name>
</gene>
<dbReference type="InterPro" id="IPR006016">
    <property type="entry name" value="UspA"/>
</dbReference>
<feature type="domain" description="UspA" evidence="3">
    <location>
        <begin position="2"/>
        <end position="157"/>
    </location>
</feature>
<evidence type="ECO:0000256" key="2">
    <source>
        <dbReference type="PIRNR" id="PIRNR006276"/>
    </source>
</evidence>
<dbReference type="GO" id="GO:0005737">
    <property type="term" value="C:cytoplasm"/>
    <property type="evidence" value="ECO:0007669"/>
    <property type="project" value="UniProtKB-SubCell"/>
</dbReference>
<dbReference type="PANTHER" id="PTHR46268:SF6">
    <property type="entry name" value="UNIVERSAL STRESS PROTEIN UP12"/>
    <property type="match status" value="1"/>
</dbReference>
<dbReference type="PANTHER" id="PTHR46268">
    <property type="entry name" value="STRESS RESPONSE PROTEIN NHAX"/>
    <property type="match status" value="1"/>
</dbReference>
<dbReference type="InterPro" id="IPR006015">
    <property type="entry name" value="Universal_stress_UspA"/>
</dbReference>
<dbReference type="InterPro" id="IPR014729">
    <property type="entry name" value="Rossmann-like_a/b/a_fold"/>
</dbReference>
<dbReference type="Pfam" id="PF00582">
    <property type="entry name" value="Usp"/>
    <property type="match status" value="1"/>
</dbReference>
<dbReference type="Gene3D" id="3.40.50.620">
    <property type="entry name" value="HUPs"/>
    <property type="match status" value="1"/>
</dbReference>
<evidence type="ECO:0000313" key="4">
    <source>
        <dbReference type="EMBL" id="VGO16805.1"/>
    </source>
</evidence>
<sequence length="161" mass="17278">MENLLAAVDFSQTTDTVIEQATLLANALGSKLWILHVTSDETQAMVYEATQVTGYSPEFVSMPGDVQLARDLSAEEIKREHKELQGISSKLRAEGVDAQALLLKGDAAKTIVEKAKELRSGIIILGSHGHGLLHKALLGSVSEAVMHHAKCNVLVVPRAGK</sequence>
<dbReference type="SUPFAM" id="SSF52402">
    <property type="entry name" value="Adenine nucleotide alpha hydrolases-like"/>
    <property type="match status" value="1"/>
</dbReference>
<comment type="subcellular location">
    <subcellularLocation>
        <location evidence="2">Cytoplasm</location>
    </subcellularLocation>
</comment>
<dbReference type="PRINTS" id="PR01438">
    <property type="entry name" value="UNVRSLSTRESS"/>
</dbReference>